<evidence type="ECO:0000313" key="4">
    <source>
        <dbReference type="EMBL" id="MBB6480912.1"/>
    </source>
</evidence>
<dbReference type="Pfam" id="PF13432">
    <property type="entry name" value="TPR_16"/>
    <property type="match status" value="1"/>
</dbReference>
<evidence type="ECO:0000313" key="5">
    <source>
        <dbReference type="Proteomes" id="UP000587760"/>
    </source>
</evidence>
<dbReference type="Gene3D" id="1.25.40.10">
    <property type="entry name" value="Tetratricopeptide repeat domain"/>
    <property type="match status" value="1"/>
</dbReference>
<evidence type="ECO:0000256" key="3">
    <source>
        <dbReference type="PROSITE-ProRule" id="PRU00339"/>
    </source>
</evidence>
<feature type="repeat" description="TPR" evidence="3">
    <location>
        <begin position="149"/>
        <end position="182"/>
    </location>
</feature>
<dbReference type="SMART" id="SM00028">
    <property type="entry name" value="TPR"/>
    <property type="match status" value="4"/>
</dbReference>
<gene>
    <name evidence="4" type="ORF">HNR50_002585</name>
</gene>
<dbReference type="AlphaFoldDB" id="A0A841REY1"/>
<dbReference type="InterPro" id="IPR011990">
    <property type="entry name" value="TPR-like_helical_dom_sf"/>
</dbReference>
<evidence type="ECO:0000256" key="2">
    <source>
        <dbReference type="ARBA" id="ARBA00022803"/>
    </source>
</evidence>
<dbReference type="PANTHER" id="PTHR44186">
    <property type="match status" value="1"/>
</dbReference>
<accession>A0A841REY1</accession>
<dbReference type="EMBL" id="JACHGJ010000004">
    <property type="protein sequence ID" value="MBB6480912.1"/>
    <property type="molecule type" value="Genomic_DNA"/>
</dbReference>
<dbReference type="InterPro" id="IPR019734">
    <property type="entry name" value="TPR_rpt"/>
</dbReference>
<protein>
    <submittedName>
        <fullName evidence="4">Tetratricopeptide (TPR) repeat protein</fullName>
    </submittedName>
</protein>
<reference evidence="4 5" key="1">
    <citation type="submission" date="2020-08" db="EMBL/GenBank/DDBJ databases">
        <title>Genomic Encyclopedia of Type Strains, Phase IV (KMG-IV): sequencing the most valuable type-strain genomes for metagenomic binning, comparative biology and taxonomic classification.</title>
        <authorList>
            <person name="Goeker M."/>
        </authorList>
    </citation>
    <scope>NUCLEOTIDE SEQUENCE [LARGE SCALE GENOMIC DNA]</scope>
    <source>
        <strain evidence="4 5">DSM 2461</strain>
    </source>
</reference>
<dbReference type="RefSeq" id="WP_184747156.1">
    <property type="nucleotide sequence ID" value="NZ_JACHGJ010000004.1"/>
</dbReference>
<name>A0A841REY1_9SPIO</name>
<keyword evidence="1" id="KW-0677">Repeat</keyword>
<evidence type="ECO:0000256" key="1">
    <source>
        <dbReference type="ARBA" id="ARBA00022737"/>
    </source>
</evidence>
<organism evidence="4 5">
    <name type="scientific">Spirochaeta isovalerica</name>
    <dbReference type="NCBI Taxonomy" id="150"/>
    <lineage>
        <taxon>Bacteria</taxon>
        <taxon>Pseudomonadati</taxon>
        <taxon>Spirochaetota</taxon>
        <taxon>Spirochaetia</taxon>
        <taxon>Spirochaetales</taxon>
        <taxon>Spirochaetaceae</taxon>
        <taxon>Spirochaeta</taxon>
    </lineage>
</organism>
<dbReference type="Proteomes" id="UP000587760">
    <property type="component" value="Unassembled WGS sequence"/>
</dbReference>
<dbReference type="PROSITE" id="PS50005">
    <property type="entry name" value="TPR"/>
    <property type="match status" value="1"/>
</dbReference>
<dbReference type="SUPFAM" id="SSF48452">
    <property type="entry name" value="TPR-like"/>
    <property type="match status" value="1"/>
</dbReference>
<keyword evidence="2 3" id="KW-0802">TPR repeat</keyword>
<proteinExistence type="predicted"/>
<dbReference type="PANTHER" id="PTHR44186:SF1">
    <property type="entry name" value="BARDET-BIEDL SYNDROME 4 PROTEIN"/>
    <property type="match status" value="1"/>
</dbReference>
<comment type="caution">
    <text evidence="4">The sequence shown here is derived from an EMBL/GenBank/DDBJ whole genome shotgun (WGS) entry which is preliminary data.</text>
</comment>
<sequence length="374" mass="42396">MTLTGLVLQQIDENSQIREELSTIQGENKALLTDLEALNVSIGRFRDENQTLHDRAVGKVLSLERRVVTLDVLEEKISSLTSNIQSEPVVPPEENFLKGEKEWAIVRLEEHPDDGRALMTLGEIFFEEGDLVSSSSYLEELVEQEPFNEEAYTLLARISLKEGDYSKAVYLYNRLTRLKPENPFYFNSLARSYLDSDQVGNAVEAIEASLSLDGESVVSLNLAGEIYWKNQAFTLSQQAFEKSLQLNYDPHIATSLGDLLYLKGESGGALSQWQAALREYDGFSVEEDREIKSLYGKMARLSVETGQYRQVEDFYRSVEERGGDADVFYFYLSSLLSRGKEKLFEEKLRLFEERYPDSPYDEELTAMKSAGGGV</sequence>
<dbReference type="Pfam" id="PF13181">
    <property type="entry name" value="TPR_8"/>
    <property type="match status" value="1"/>
</dbReference>
<keyword evidence="5" id="KW-1185">Reference proteome</keyword>